<dbReference type="EMBL" id="JBBPBM010000001">
    <property type="protein sequence ID" value="KAK8600469.1"/>
    <property type="molecule type" value="Genomic_DNA"/>
</dbReference>
<feature type="transmembrane region" description="Helical" evidence="1">
    <location>
        <begin position="70"/>
        <end position="90"/>
    </location>
</feature>
<evidence type="ECO:0000313" key="2">
    <source>
        <dbReference type="EMBL" id="KAK8600469.1"/>
    </source>
</evidence>
<sequence length="98" mass="10141">MPATASAERVAEARIGVVDCRVKGEGFGLIDLVIEASVVVDDGGGATRLGLMAVGLEHQRRQGGGDWCKCGWRLSLGLGLGFWLMLWAGIVSGSGVLG</sequence>
<proteinExistence type="predicted"/>
<keyword evidence="1" id="KW-0812">Transmembrane</keyword>
<keyword evidence="1" id="KW-0472">Membrane</keyword>
<reference evidence="2 3" key="1">
    <citation type="journal article" date="2024" name="G3 (Bethesda)">
        <title>Genome assembly of Hibiscus sabdariffa L. provides insights into metabolisms of medicinal natural products.</title>
        <authorList>
            <person name="Kim T."/>
        </authorList>
    </citation>
    <scope>NUCLEOTIDE SEQUENCE [LARGE SCALE GENOMIC DNA]</scope>
    <source>
        <strain evidence="2">TK-2024</strain>
        <tissue evidence="2">Old leaves</tissue>
    </source>
</reference>
<keyword evidence="1" id="KW-1133">Transmembrane helix</keyword>
<comment type="caution">
    <text evidence="2">The sequence shown here is derived from an EMBL/GenBank/DDBJ whole genome shotgun (WGS) entry which is preliminary data.</text>
</comment>
<organism evidence="2 3">
    <name type="scientific">Hibiscus sabdariffa</name>
    <name type="common">roselle</name>
    <dbReference type="NCBI Taxonomy" id="183260"/>
    <lineage>
        <taxon>Eukaryota</taxon>
        <taxon>Viridiplantae</taxon>
        <taxon>Streptophyta</taxon>
        <taxon>Embryophyta</taxon>
        <taxon>Tracheophyta</taxon>
        <taxon>Spermatophyta</taxon>
        <taxon>Magnoliopsida</taxon>
        <taxon>eudicotyledons</taxon>
        <taxon>Gunneridae</taxon>
        <taxon>Pentapetalae</taxon>
        <taxon>rosids</taxon>
        <taxon>malvids</taxon>
        <taxon>Malvales</taxon>
        <taxon>Malvaceae</taxon>
        <taxon>Malvoideae</taxon>
        <taxon>Hibiscus</taxon>
    </lineage>
</organism>
<evidence type="ECO:0000256" key="1">
    <source>
        <dbReference type="SAM" id="Phobius"/>
    </source>
</evidence>
<gene>
    <name evidence="2" type="ORF">V6N12_050323</name>
</gene>
<keyword evidence="3" id="KW-1185">Reference proteome</keyword>
<protein>
    <submittedName>
        <fullName evidence="2">Uncharacterized protein</fullName>
    </submittedName>
</protein>
<accession>A0ABR2GDT0</accession>
<dbReference type="Proteomes" id="UP001472677">
    <property type="component" value="Unassembled WGS sequence"/>
</dbReference>
<name>A0ABR2GDT0_9ROSI</name>
<evidence type="ECO:0000313" key="3">
    <source>
        <dbReference type="Proteomes" id="UP001472677"/>
    </source>
</evidence>